<reference evidence="2" key="1">
    <citation type="submission" date="2020-01" db="EMBL/GenBank/DDBJ databases">
        <title>Sphingomonas sp. strain CSW-10.</title>
        <authorList>
            <person name="Chen W.-M."/>
        </authorList>
    </citation>
    <scope>NUCLEOTIDE SEQUENCE [LARGE SCALE GENOMIC DNA]</scope>
    <source>
        <strain evidence="2">NST-5</strain>
    </source>
</reference>
<name>A0ABW9Z620_9FLAO</name>
<gene>
    <name evidence="1" type="ORF">GV828_00570</name>
</gene>
<protein>
    <submittedName>
        <fullName evidence="1">Uncharacterized protein</fullName>
    </submittedName>
</protein>
<dbReference type="Proteomes" id="UP000798602">
    <property type="component" value="Unassembled WGS sequence"/>
</dbReference>
<accession>A0ABW9Z620</accession>
<sequence>MQKVANIERLKYEFYDEGVRMAREHGFISLDELRTKFYELDHHDPIFIELIAELCNGFQSVE</sequence>
<dbReference type="EMBL" id="JAABLM010000001">
    <property type="protein sequence ID" value="NBL63686.1"/>
    <property type="molecule type" value="Genomic_DNA"/>
</dbReference>
<proteinExistence type="predicted"/>
<keyword evidence="2" id="KW-1185">Reference proteome</keyword>
<comment type="caution">
    <text evidence="1">The sequence shown here is derived from an EMBL/GenBank/DDBJ whole genome shotgun (WGS) entry which is preliminary data.</text>
</comment>
<organism evidence="1 2">
    <name type="scientific">Flavobacterium ichthyis</name>
    <dbReference type="NCBI Taxonomy" id="2698827"/>
    <lineage>
        <taxon>Bacteria</taxon>
        <taxon>Pseudomonadati</taxon>
        <taxon>Bacteroidota</taxon>
        <taxon>Flavobacteriia</taxon>
        <taxon>Flavobacteriales</taxon>
        <taxon>Flavobacteriaceae</taxon>
        <taxon>Flavobacterium</taxon>
    </lineage>
</organism>
<dbReference type="RefSeq" id="WP_166535523.1">
    <property type="nucleotide sequence ID" value="NZ_JAABLM010000001.1"/>
</dbReference>
<evidence type="ECO:0000313" key="1">
    <source>
        <dbReference type="EMBL" id="NBL63686.1"/>
    </source>
</evidence>
<evidence type="ECO:0000313" key="2">
    <source>
        <dbReference type="Proteomes" id="UP000798602"/>
    </source>
</evidence>